<organism evidence="3 4">
    <name type="scientific">Sphingobacterium oryzagri</name>
    <dbReference type="NCBI Taxonomy" id="3025669"/>
    <lineage>
        <taxon>Bacteria</taxon>
        <taxon>Pseudomonadati</taxon>
        <taxon>Bacteroidota</taxon>
        <taxon>Sphingobacteriia</taxon>
        <taxon>Sphingobacteriales</taxon>
        <taxon>Sphingobacteriaceae</taxon>
        <taxon>Sphingobacterium</taxon>
    </lineage>
</organism>
<dbReference type="Gene3D" id="3.40.1420.30">
    <property type="match status" value="2"/>
</dbReference>
<dbReference type="SUPFAM" id="SSF160574">
    <property type="entry name" value="BT0923-like"/>
    <property type="match status" value="2"/>
</dbReference>
<reference evidence="3 4" key="1">
    <citation type="submission" date="2023-02" db="EMBL/GenBank/DDBJ databases">
        <title>Genome sequence of Sphingobacterium sp. KACC 22765.</title>
        <authorList>
            <person name="Kim S."/>
            <person name="Heo J."/>
            <person name="Kwon S.-W."/>
        </authorList>
    </citation>
    <scope>NUCLEOTIDE SEQUENCE [LARGE SCALE GENOMIC DNA]</scope>
    <source>
        <strain evidence="3 4">KACC 22765</strain>
    </source>
</reference>
<dbReference type="Pfam" id="PF11396">
    <property type="entry name" value="PepSY_like"/>
    <property type="match status" value="2"/>
</dbReference>
<feature type="chain" id="PRO_5046880726" evidence="1">
    <location>
        <begin position="23"/>
        <end position="296"/>
    </location>
</feature>
<dbReference type="RefSeq" id="WP_274266237.1">
    <property type="nucleotide sequence ID" value="NZ_CP117880.1"/>
</dbReference>
<feature type="domain" description="Putative beta-lactamase-inhibitor-like PepSY-like" evidence="2">
    <location>
        <begin position="73"/>
        <end position="156"/>
    </location>
</feature>
<evidence type="ECO:0000259" key="2">
    <source>
        <dbReference type="Pfam" id="PF11396"/>
    </source>
</evidence>
<evidence type="ECO:0000256" key="1">
    <source>
        <dbReference type="SAM" id="SignalP"/>
    </source>
</evidence>
<dbReference type="EMBL" id="CP117880">
    <property type="protein sequence ID" value="WDF67509.1"/>
    <property type="molecule type" value="Genomic_DNA"/>
</dbReference>
<sequence length="296" mass="32976">MYKLISRTFLAVAASITLFSCSDNNDFNETGGETIEVSALPEASRATLNTYFNEASVTSAKKSSSANIYGSIYSALLSNGFEIDFNENGLWTEIESEKNLAIPTQFLQDELPKVQTYLAANYANNVVVEIERERYGFTIELNNGIDLVFDQEQNLIGVDLDEDDDDEVRITFEELPENSRTFINTRFEGATAVTVKKETDDNQVSYDVYLNNGIKIEFDAAGNWTAIESKGNVAIPSTAIPAAIAQYLVQQYAAYVLTEIEINDNGGFTVEIENRLTTRDMELIFDANGNFLRLDD</sequence>
<gene>
    <name evidence="3" type="ORF">PQ465_14515</name>
</gene>
<keyword evidence="4" id="KW-1185">Reference proteome</keyword>
<feature type="domain" description="Putative beta-lactamase-inhibitor-like PepSY-like" evidence="2">
    <location>
        <begin position="205"/>
        <end position="292"/>
    </location>
</feature>
<proteinExistence type="predicted"/>
<dbReference type="PROSITE" id="PS51257">
    <property type="entry name" value="PROKAR_LIPOPROTEIN"/>
    <property type="match status" value="1"/>
</dbReference>
<name>A0ABY7WFW7_9SPHI</name>
<evidence type="ECO:0000313" key="4">
    <source>
        <dbReference type="Proteomes" id="UP001221558"/>
    </source>
</evidence>
<feature type="signal peptide" evidence="1">
    <location>
        <begin position="1"/>
        <end position="22"/>
    </location>
</feature>
<accession>A0ABY7WFW7</accession>
<evidence type="ECO:0000313" key="3">
    <source>
        <dbReference type="EMBL" id="WDF67509.1"/>
    </source>
</evidence>
<dbReference type="Proteomes" id="UP001221558">
    <property type="component" value="Chromosome"/>
</dbReference>
<dbReference type="InterPro" id="IPR021533">
    <property type="entry name" value="PepSY-like"/>
</dbReference>
<protein>
    <submittedName>
        <fullName evidence="3">PepSY-like domain-containing protein</fullName>
    </submittedName>
</protein>
<keyword evidence="1" id="KW-0732">Signal</keyword>